<gene>
    <name evidence="3" type="ORF">Ga0074812_1435</name>
</gene>
<reference evidence="4" key="1">
    <citation type="submission" date="2015-11" db="EMBL/GenBank/DDBJ databases">
        <authorList>
            <person name="Varghese N."/>
        </authorList>
    </citation>
    <scope>NUCLEOTIDE SEQUENCE [LARGE SCALE GENOMIC DNA]</scope>
    <source>
        <strain evidence="4">DSM 45899</strain>
    </source>
</reference>
<keyword evidence="4" id="KW-1185">Reference proteome</keyword>
<dbReference type="PANTHER" id="PTHR43784">
    <property type="entry name" value="GDSL-LIKE LIPASE/ACYLHYDROLASE, PUTATIVE (AFU_ORTHOLOGUE AFUA_2G00820)-RELATED"/>
    <property type="match status" value="1"/>
</dbReference>
<dbReference type="AlphaFoldDB" id="A0A0S4QYG9"/>
<dbReference type="InterPro" id="IPR036514">
    <property type="entry name" value="SGNH_hydro_sf"/>
</dbReference>
<sequence length="443" mass="45531">MFTGRRKRTGVLGAAAALLAAGVGLGLGPAPTPAAATTPASCTGTHWVASWAASPTDSIVPTDATGALTPQTLTRQTLRMIVTPHLGGSSLRIHLSNRFGTTPVTFGRVTVGVQTNGAAARDIVPLTFQNSASVTIPAGQDVVSDPASLTFTAFEPLAVSLYVPGIYIAPTKHWNANATSYYSLSLSGDLSQRESGGSYLGRTGAWLFVNGVDVVAPAQTSAVVAFGDSITDGFVGATALSIPADASVADKNGRYPDRLQRRLDAGGIPISVVNAGIGGNQLLTDGQPLQTGPSGLSRFDVDAQALAGAAGVLALEGINDLGLGGATADELITGYTQLIDRAHAAGLKIWLGTITPASNALVDGTLLAPDSEQHRQTINTWIRTQTLADGFVDFDAALRDPANPSILRSAYASVDNLHPNLAGYQAMADAVNLELLRSVTCHG</sequence>
<accession>A0A0S4QYG9</accession>
<dbReference type="InterPro" id="IPR053140">
    <property type="entry name" value="GDSL_Rv0518-like"/>
</dbReference>
<evidence type="ECO:0000259" key="2">
    <source>
        <dbReference type="Pfam" id="PF13472"/>
    </source>
</evidence>
<dbReference type="EMBL" id="FAOZ01000043">
    <property type="protein sequence ID" value="CUU60589.1"/>
    <property type="molecule type" value="Genomic_DNA"/>
</dbReference>
<dbReference type="Gene3D" id="3.40.50.1110">
    <property type="entry name" value="SGNH hydrolase"/>
    <property type="match status" value="1"/>
</dbReference>
<feature type="signal peptide" evidence="1">
    <location>
        <begin position="1"/>
        <end position="36"/>
    </location>
</feature>
<dbReference type="Proteomes" id="UP000198802">
    <property type="component" value="Unassembled WGS sequence"/>
</dbReference>
<dbReference type="SUPFAM" id="SSF52266">
    <property type="entry name" value="SGNH hydrolase"/>
    <property type="match status" value="1"/>
</dbReference>
<organism evidence="3 4">
    <name type="scientific">Parafrankia irregularis</name>
    <dbReference type="NCBI Taxonomy" id="795642"/>
    <lineage>
        <taxon>Bacteria</taxon>
        <taxon>Bacillati</taxon>
        <taxon>Actinomycetota</taxon>
        <taxon>Actinomycetes</taxon>
        <taxon>Frankiales</taxon>
        <taxon>Frankiaceae</taxon>
        <taxon>Parafrankia</taxon>
    </lineage>
</organism>
<feature type="chain" id="PRO_5006626557" evidence="1">
    <location>
        <begin position="37"/>
        <end position="443"/>
    </location>
</feature>
<feature type="domain" description="SGNH hydrolase-type esterase" evidence="2">
    <location>
        <begin position="225"/>
        <end position="426"/>
    </location>
</feature>
<evidence type="ECO:0000313" key="4">
    <source>
        <dbReference type="Proteomes" id="UP000198802"/>
    </source>
</evidence>
<keyword evidence="1" id="KW-0732">Signal</keyword>
<proteinExistence type="predicted"/>
<dbReference type="InterPro" id="IPR013830">
    <property type="entry name" value="SGNH_hydro"/>
</dbReference>
<dbReference type="PANTHER" id="PTHR43784:SF2">
    <property type="entry name" value="GDSL-LIKE LIPASE_ACYLHYDROLASE, PUTATIVE (AFU_ORTHOLOGUE AFUA_2G00820)-RELATED"/>
    <property type="match status" value="1"/>
</dbReference>
<dbReference type="Pfam" id="PF13472">
    <property type="entry name" value="Lipase_GDSL_2"/>
    <property type="match status" value="1"/>
</dbReference>
<protein>
    <submittedName>
        <fullName evidence="3">Lysophospholipase L1</fullName>
    </submittedName>
</protein>
<evidence type="ECO:0000256" key="1">
    <source>
        <dbReference type="SAM" id="SignalP"/>
    </source>
</evidence>
<evidence type="ECO:0000313" key="3">
    <source>
        <dbReference type="EMBL" id="CUU60589.1"/>
    </source>
</evidence>
<name>A0A0S4QYG9_9ACTN</name>